<comment type="subcellular location">
    <subcellularLocation>
        <location evidence="1">Secreted</location>
    </subcellularLocation>
</comment>
<reference evidence="13" key="2">
    <citation type="submission" date="2025-04" db="UniProtKB">
        <authorList>
            <consortium name="RefSeq"/>
        </authorList>
    </citation>
    <scope>IDENTIFICATION</scope>
    <source>
        <tissue evidence="13">Muscle</tissue>
    </source>
</reference>
<dbReference type="GO" id="GO:0005576">
    <property type="term" value="C:extracellular region"/>
    <property type="evidence" value="ECO:0007669"/>
    <property type="project" value="UniProtKB-SubCell"/>
</dbReference>
<dbReference type="EMBL" id="JABVXQ010000010">
    <property type="protein sequence ID" value="KAF6087776.1"/>
    <property type="molecule type" value="Genomic_DNA"/>
</dbReference>
<evidence type="ECO:0000256" key="8">
    <source>
        <dbReference type="ARBA" id="ARBA00023157"/>
    </source>
</evidence>
<evidence type="ECO:0000313" key="10">
    <source>
        <dbReference type="EMBL" id="KAF6087776.1"/>
    </source>
</evidence>
<keyword evidence="7" id="KW-0044">Antibiotic</keyword>
<sequence length="82" mass="9191">MLPDLSSPPSRYIKLLLLALAVLVVLPQASPDGWVRMCNYNTGQCRTACKENEKEKEKCTGKKVCCIPLKKPKSQVFSRHNS</sequence>
<dbReference type="RefSeq" id="XP_028379403.1">
    <property type="nucleotide sequence ID" value="XM_028523602.1"/>
</dbReference>
<dbReference type="PANTHER" id="PTHR15001:SF9">
    <property type="entry name" value="BETA-DEFENSIN 115"/>
    <property type="match status" value="1"/>
</dbReference>
<evidence type="ECO:0000256" key="1">
    <source>
        <dbReference type="ARBA" id="ARBA00004613"/>
    </source>
</evidence>
<keyword evidence="3" id="KW-0964">Secreted</keyword>
<evidence type="ECO:0000313" key="13">
    <source>
        <dbReference type="RefSeq" id="XP_028379403.1"/>
    </source>
</evidence>
<feature type="chain" id="PRO_5044641814" evidence="9">
    <location>
        <begin position="32"/>
        <end position="82"/>
    </location>
</feature>
<dbReference type="AlphaFoldDB" id="A0A6J2MNB5"/>
<keyword evidence="4" id="KW-0929">Antimicrobial</keyword>
<gene>
    <name evidence="13" type="primary">LOC114506099</name>
    <name evidence="10" type="ORF">HJG60_003740</name>
</gene>
<evidence type="ECO:0000256" key="5">
    <source>
        <dbReference type="ARBA" id="ARBA00022729"/>
    </source>
</evidence>
<protein>
    <submittedName>
        <fullName evidence="13">Beta-defensin 115-like</fullName>
    </submittedName>
    <submittedName>
        <fullName evidence="10">Defensin beta 115</fullName>
    </submittedName>
</protein>
<keyword evidence="5 9" id="KW-0732">Signal</keyword>
<evidence type="ECO:0000256" key="3">
    <source>
        <dbReference type="ARBA" id="ARBA00022525"/>
    </source>
</evidence>
<evidence type="ECO:0000256" key="2">
    <source>
        <dbReference type="ARBA" id="ARBA00007371"/>
    </source>
</evidence>
<dbReference type="Proteomes" id="UP000664940">
    <property type="component" value="Unassembled WGS sequence"/>
</dbReference>
<evidence type="ECO:0000256" key="9">
    <source>
        <dbReference type="SAM" id="SignalP"/>
    </source>
</evidence>
<keyword evidence="8" id="KW-1015">Disulfide bond</keyword>
<comment type="similarity">
    <text evidence="2">Belongs to the beta-defensin family.</text>
</comment>
<dbReference type="KEGG" id="pdic:114506099"/>
<organism evidence="11 13">
    <name type="scientific">Phyllostomus discolor</name>
    <name type="common">pale spear-nosed bat</name>
    <dbReference type="NCBI Taxonomy" id="89673"/>
    <lineage>
        <taxon>Eukaryota</taxon>
        <taxon>Metazoa</taxon>
        <taxon>Chordata</taxon>
        <taxon>Craniata</taxon>
        <taxon>Vertebrata</taxon>
        <taxon>Euteleostomi</taxon>
        <taxon>Mammalia</taxon>
        <taxon>Eutheria</taxon>
        <taxon>Laurasiatheria</taxon>
        <taxon>Chiroptera</taxon>
        <taxon>Yangochiroptera</taxon>
        <taxon>Phyllostomidae</taxon>
        <taxon>Phyllostominae</taxon>
        <taxon>Phyllostomus</taxon>
    </lineage>
</organism>
<reference evidence="10 12" key="1">
    <citation type="journal article" date="2020" name="Nature">
        <title>Six reference-quality genomes reveal evolution of bat adaptations.</title>
        <authorList>
            <person name="Jebb D."/>
            <person name="Huang Z."/>
            <person name="Pippel M."/>
            <person name="Hughes G.M."/>
            <person name="Lavrichenko K."/>
            <person name="Devanna P."/>
            <person name="Winkler S."/>
            <person name="Jermiin L.S."/>
            <person name="Skirmuntt E.C."/>
            <person name="Katzourakis A."/>
            <person name="Burkitt-Gray L."/>
            <person name="Ray D.A."/>
            <person name="Sullivan K.A.M."/>
            <person name="Roscito J.G."/>
            <person name="Kirilenko B.M."/>
            <person name="Davalos L.M."/>
            <person name="Corthals A.P."/>
            <person name="Power M.L."/>
            <person name="Jones G."/>
            <person name="Ransome R.D."/>
            <person name="Dechmann D.K.N."/>
            <person name="Locatelli A.G."/>
            <person name="Puechmaille S.J."/>
            <person name="Fedrigo O."/>
            <person name="Jarvis E.D."/>
            <person name="Hiller M."/>
            <person name="Vernes S.C."/>
            <person name="Myers E.W."/>
            <person name="Teeling E.C."/>
        </authorList>
    </citation>
    <scope>NUCLEOTIDE SEQUENCE [LARGE SCALE GENOMIC DNA]</scope>
    <source>
        <strain evidence="10">Bat1K_MPI-CBG_1</strain>
    </source>
</reference>
<proteinExistence type="inferred from homology"/>
<dbReference type="GO" id="GO:0042742">
    <property type="term" value="P:defense response to bacterium"/>
    <property type="evidence" value="ECO:0007669"/>
    <property type="project" value="UniProtKB-KW"/>
</dbReference>
<evidence type="ECO:0000256" key="6">
    <source>
        <dbReference type="ARBA" id="ARBA00022940"/>
    </source>
</evidence>
<accession>A0A6J2MNB5</accession>
<keyword evidence="11" id="KW-1185">Reference proteome</keyword>
<evidence type="ECO:0000313" key="11">
    <source>
        <dbReference type="Proteomes" id="UP000504628"/>
    </source>
</evidence>
<evidence type="ECO:0000256" key="4">
    <source>
        <dbReference type="ARBA" id="ARBA00022529"/>
    </source>
</evidence>
<evidence type="ECO:0000256" key="7">
    <source>
        <dbReference type="ARBA" id="ARBA00023022"/>
    </source>
</evidence>
<evidence type="ECO:0000313" key="12">
    <source>
        <dbReference type="Proteomes" id="UP000664940"/>
    </source>
</evidence>
<name>A0A6J2MNB5_9CHIR</name>
<dbReference type="PANTHER" id="PTHR15001">
    <property type="entry name" value="BETA-DEFENSIN 123-RELATED"/>
    <property type="match status" value="1"/>
</dbReference>
<dbReference type="Proteomes" id="UP000504628">
    <property type="component" value="Chromosome 9"/>
</dbReference>
<dbReference type="GeneID" id="114506099"/>
<dbReference type="InterPro" id="IPR050544">
    <property type="entry name" value="Beta-defensin"/>
</dbReference>
<feature type="signal peptide" evidence="9">
    <location>
        <begin position="1"/>
        <end position="31"/>
    </location>
</feature>
<keyword evidence="6" id="KW-0211">Defensin</keyword>